<evidence type="ECO:0000313" key="2">
    <source>
        <dbReference type="EMBL" id="SKB50377.1"/>
    </source>
</evidence>
<reference evidence="2 3" key="1">
    <citation type="submission" date="2017-02" db="EMBL/GenBank/DDBJ databases">
        <authorList>
            <person name="Peterson S.W."/>
        </authorList>
    </citation>
    <scope>NUCLEOTIDE SEQUENCE [LARGE SCALE GENOMIC DNA]</scope>
    <source>
        <strain evidence="2 3">DSM 24412</strain>
    </source>
</reference>
<dbReference type="OrthoDB" id="1116805at2"/>
<feature type="chain" id="PRO_5012029811" evidence="1">
    <location>
        <begin position="26"/>
        <end position="284"/>
    </location>
</feature>
<proteinExistence type="predicted"/>
<keyword evidence="1" id="KW-0732">Signal</keyword>
<organism evidence="2 3">
    <name type="scientific">Alkalitalea saponilacus</name>
    <dbReference type="NCBI Taxonomy" id="889453"/>
    <lineage>
        <taxon>Bacteria</taxon>
        <taxon>Pseudomonadati</taxon>
        <taxon>Bacteroidota</taxon>
        <taxon>Bacteroidia</taxon>
        <taxon>Marinilabiliales</taxon>
        <taxon>Marinilabiliaceae</taxon>
        <taxon>Alkalitalea</taxon>
    </lineage>
</organism>
<dbReference type="RefSeq" id="WP_143255015.1">
    <property type="nucleotide sequence ID" value="NZ_CP021904.1"/>
</dbReference>
<sequence length="284" mass="32790">MKVFYNQKCTWVLAMLLIWSSSVFSMDVESQDEEFIVEFYSIPSPDEILTYIHNSEIQFTPRLLNDVRKSDSYNTFRDRLLAYGFYLANLAYSISFEQNHTGLQYFNTVDEMGRQLNIFPPEVEELGHRLMRNMNQMDSLNLIYDELYLLVIANLHDTDRFGEYALISAGGFVESLYLALNSDGSKIHDDGFRMRVWDQKMIMDQLVVMFNRHLNEPVRKAMLNDMEGLIDAFNEFTIETESPKVAGTSNGVITIGGGRATGSTVNSIRRIHEEVNKLRGKWVN</sequence>
<dbReference type="STRING" id="889453.SAMN03080601_00615"/>
<dbReference type="AlphaFoldDB" id="A0A1T5BT83"/>
<protein>
    <submittedName>
        <fullName evidence="2">Uncharacterized protein</fullName>
    </submittedName>
</protein>
<dbReference type="EMBL" id="FUYV01000002">
    <property type="protein sequence ID" value="SKB50377.1"/>
    <property type="molecule type" value="Genomic_DNA"/>
</dbReference>
<accession>A0A1T5BT83</accession>
<evidence type="ECO:0000313" key="3">
    <source>
        <dbReference type="Proteomes" id="UP000191055"/>
    </source>
</evidence>
<feature type="signal peptide" evidence="1">
    <location>
        <begin position="1"/>
        <end position="25"/>
    </location>
</feature>
<keyword evidence="3" id="KW-1185">Reference proteome</keyword>
<name>A0A1T5BT83_9BACT</name>
<gene>
    <name evidence="2" type="ORF">SAMN03080601_00615</name>
</gene>
<evidence type="ECO:0000256" key="1">
    <source>
        <dbReference type="SAM" id="SignalP"/>
    </source>
</evidence>
<dbReference type="Proteomes" id="UP000191055">
    <property type="component" value="Unassembled WGS sequence"/>
</dbReference>